<protein>
    <recommendedName>
        <fullName evidence="3">Glycosyl hydrolase</fullName>
    </recommendedName>
</protein>
<gene>
    <name evidence="1" type="ORF">CBW46_014120</name>
</gene>
<accession>A0A2W1NAP5</accession>
<organism evidence="1 2">
    <name type="scientific">Paenibacillus xerothermodurans</name>
    <dbReference type="NCBI Taxonomy" id="1977292"/>
    <lineage>
        <taxon>Bacteria</taxon>
        <taxon>Bacillati</taxon>
        <taxon>Bacillota</taxon>
        <taxon>Bacilli</taxon>
        <taxon>Bacillales</taxon>
        <taxon>Paenibacillaceae</taxon>
        <taxon>Paenibacillus</taxon>
    </lineage>
</organism>
<sequence length="600" mass="66526">MDTNYKDGDERMSMAGYQDIRSKLELFLQHAGGVDCPRALDVGKETYLDIVEGIVGFFGAHQADDGRIIDPIVGGERQYSTPCYAAAAACLARHRGRADLIDPAARALTVSLHSIVAGNAACDNHGNFYTVQMVHAYRWLQKLVSAELVAQWEALFRQIQPALAYQQAFHNWSVVAQAGEALRVKYGLGGSLSEIDEHLEVQLPLVTELGLYVDPNGPLAYDVFSRLFFRMMLNAGYDGRHREFLTEYSRRGAITSLFVQSPTGEILLGGRSAQHQWNEAGQCYVFESYANEYAAQGDTLLAGIFKRAAKLSLASVARWVRPSGELNIVRNWFDPNERVGYESYSFHSQYNLLAAFMMAACYELADDGMGDVVCPAEAGGFVLSIEPHFRKLVVNAGGYYAVVQTKGERKYNPTGIVRIQKSGLELPIGPADMVSLDQNEGAAISYAVSTLYRGRLQRLADLTRGELDEVTVDILEERQDRCVVAISYIGGLTVNRFRRVLTVDASGITVEDEMPMPFYEEIPVMLFDGRDESQVEIQDGRVATVQLRDERQTVTILTPDDEGLEMSDRTGMSRNGRLGCLQYAAKGNRTAYRISLSEVT</sequence>
<evidence type="ECO:0000313" key="2">
    <source>
        <dbReference type="Proteomes" id="UP000214746"/>
    </source>
</evidence>
<keyword evidence="2" id="KW-1185">Reference proteome</keyword>
<dbReference type="RefSeq" id="WP_133253990.1">
    <property type="nucleotide sequence ID" value="NZ_NHRJ02000008.1"/>
</dbReference>
<reference evidence="1" key="1">
    <citation type="submission" date="2018-06" db="EMBL/GenBank/DDBJ databases">
        <title>Paenibacillus xerothermodurans sp. nov. an extremely dry heat resistant spore forming bacterium isolated from the soil of Cape Canaveral, Florida.</title>
        <authorList>
            <person name="Seuylemezian A."/>
            <person name="Kaur N."/>
            <person name="Patil P."/>
            <person name="Patil P."/>
            <person name="Mayilraj S."/>
            <person name="Vaishampayan P."/>
        </authorList>
    </citation>
    <scope>NUCLEOTIDE SEQUENCE [LARGE SCALE GENOMIC DNA]</scope>
    <source>
        <strain evidence="1">ATCC 27380</strain>
    </source>
</reference>
<dbReference type="OrthoDB" id="178826at2"/>
<dbReference type="EMBL" id="NHRJ02000008">
    <property type="protein sequence ID" value="PZE20281.1"/>
    <property type="molecule type" value="Genomic_DNA"/>
</dbReference>
<evidence type="ECO:0000313" key="1">
    <source>
        <dbReference type="EMBL" id="PZE20281.1"/>
    </source>
</evidence>
<dbReference type="Proteomes" id="UP000214746">
    <property type="component" value="Unassembled WGS sequence"/>
</dbReference>
<comment type="caution">
    <text evidence="1">The sequence shown here is derived from an EMBL/GenBank/DDBJ whole genome shotgun (WGS) entry which is preliminary data.</text>
</comment>
<evidence type="ECO:0008006" key="3">
    <source>
        <dbReference type="Google" id="ProtNLM"/>
    </source>
</evidence>
<proteinExistence type="predicted"/>
<name>A0A2W1NAP5_PAEXE</name>
<dbReference type="AlphaFoldDB" id="A0A2W1NAP5"/>